<evidence type="ECO:0000256" key="8">
    <source>
        <dbReference type="ARBA" id="ARBA00023157"/>
    </source>
</evidence>
<geneLocation type="plasmid" evidence="14">
    <name>pMT</name>
</geneLocation>
<evidence type="ECO:0000313" key="14">
    <source>
        <dbReference type="EMBL" id="ABG16205.1"/>
    </source>
</evidence>
<organism evidence="14 15">
    <name type="scientific">Yersinia pestis bv. Antiqua (strain Antiqua)</name>
    <dbReference type="NCBI Taxonomy" id="360102"/>
    <lineage>
        <taxon>Bacteria</taxon>
        <taxon>Pseudomonadati</taxon>
        <taxon>Pseudomonadota</taxon>
        <taxon>Gammaproteobacteria</taxon>
        <taxon>Enterobacterales</taxon>
        <taxon>Yersiniaceae</taxon>
        <taxon>Yersinia</taxon>
    </lineage>
</organism>
<evidence type="ECO:0000259" key="13">
    <source>
        <dbReference type="Pfam" id="PF13954"/>
    </source>
</evidence>
<dbReference type="SMR" id="A0A0E1NKY2"/>
<keyword evidence="4" id="KW-1134">Transmembrane beta strand</keyword>
<dbReference type="FunFam" id="3.10.20.410:FF:000001">
    <property type="entry name" value="Fimbrial outer membrane usher protein"/>
    <property type="match status" value="1"/>
</dbReference>
<dbReference type="InterPro" id="IPR042186">
    <property type="entry name" value="FimD_plug_dom"/>
</dbReference>
<dbReference type="PATRIC" id="fig|360102.15.peg.4673"/>
<evidence type="ECO:0000256" key="2">
    <source>
        <dbReference type="ARBA" id="ARBA00008064"/>
    </source>
</evidence>
<dbReference type="PROSITE" id="PS01151">
    <property type="entry name" value="FIMBRIAL_USHER"/>
    <property type="match status" value="1"/>
</dbReference>
<dbReference type="Pfam" id="PF00577">
    <property type="entry name" value="Usher"/>
    <property type="match status" value="1"/>
</dbReference>
<dbReference type="FunFam" id="2.60.40.2610:FF:000001">
    <property type="entry name" value="Outer membrane fimbrial usher protein"/>
    <property type="match status" value="1"/>
</dbReference>
<feature type="domain" description="PapC-like C-terminal" evidence="12">
    <location>
        <begin position="750"/>
        <end position="815"/>
    </location>
</feature>
<dbReference type="GO" id="GO:0015473">
    <property type="term" value="F:fimbrial usher porin activity"/>
    <property type="evidence" value="ECO:0007669"/>
    <property type="project" value="InterPro"/>
</dbReference>
<name>A0A0E1NKY2_YERPA</name>
<dbReference type="PANTHER" id="PTHR30451:SF9">
    <property type="entry name" value="F1 CAPSULE-ANCHORING PROTEIN"/>
    <property type="match status" value="1"/>
</dbReference>
<dbReference type="SUPFAM" id="SSF141729">
    <property type="entry name" value="FimD N-terminal domain-like"/>
    <property type="match status" value="1"/>
</dbReference>
<keyword evidence="3 10" id="KW-0813">Transport</keyword>
<dbReference type="GeneID" id="57977635"/>
<protein>
    <submittedName>
        <fullName evidence="14">F1 capsule anchoring protein</fullName>
    </submittedName>
</protein>
<reference evidence="14 15" key="1">
    <citation type="journal article" date="2006" name="J. Bacteriol.">
        <title>Complete genome sequence of Yersinia pestis strains Antiqua and Nepal516: evidence of gene reduction in an emerging pathogen.</title>
        <authorList>
            <person name="Chain P.S."/>
            <person name="Hu P."/>
            <person name="Malfatti S.A."/>
            <person name="Radnedge L."/>
            <person name="Larimer F."/>
            <person name="Vergez L.M."/>
            <person name="Worsham P."/>
            <person name="Chu M.C."/>
            <person name="Andersen G.L."/>
        </authorList>
    </citation>
    <scope>NUCLEOTIDE SEQUENCE [LARGE SCALE GENOMIC DNA]</scope>
    <source>
        <strain evidence="14 15">Antiqua</strain>
        <plasmid evidence="14 15">pMT</plasmid>
    </source>
</reference>
<feature type="chain" id="PRO_5007399492" evidence="11">
    <location>
        <begin position="24"/>
        <end position="833"/>
    </location>
</feature>
<evidence type="ECO:0000256" key="3">
    <source>
        <dbReference type="ARBA" id="ARBA00022448"/>
    </source>
</evidence>
<accession>A0A0E1NKY2</accession>
<dbReference type="Pfam" id="PF13954">
    <property type="entry name" value="PapC_N"/>
    <property type="match status" value="1"/>
</dbReference>
<dbReference type="InterPro" id="IPR018030">
    <property type="entry name" value="Fimbrial_membr_usher_CS"/>
</dbReference>
<keyword evidence="14" id="KW-0614">Plasmid</keyword>
<evidence type="ECO:0000256" key="10">
    <source>
        <dbReference type="RuleBase" id="RU003884"/>
    </source>
</evidence>
<evidence type="ECO:0000256" key="9">
    <source>
        <dbReference type="ARBA" id="ARBA00023237"/>
    </source>
</evidence>
<feature type="signal peptide" evidence="11">
    <location>
        <begin position="1"/>
        <end position="23"/>
    </location>
</feature>
<evidence type="ECO:0000256" key="1">
    <source>
        <dbReference type="ARBA" id="ARBA00004571"/>
    </source>
</evidence>
<dbReference type="PANTHER" id="PTHR30451">
    <property type="entry name" value="OUTER MEMBRANE USHER PROTEIN"/>
    <property type="match status" value="1"/>
</dbReference>
<dbReference type="KEGG" id="ypa:YPA_MT0069"/>
<comment type="subcellular location">
    <subcellularLocation>
        <location evidence="1 10">Cell outer membrane</location>
        <topology evidence="1 10">Multi-pass membrane protein</topology>
    </subcellularLocation>
</comment>
<keyword evidence="5 10" id="KW-0812">Transmembrane</keyword>
<gene>
    <name evidence="14" type="ordered locus">YPA_MT0069</name>
</gene>
<dbReference type="RefSeq" id="WP_002211763.1">
    <property type="nucleotide sequence ID" value="NC_008120.1"/>
</dbReference>
<evidence type="ECO:0000259" key="12">
    <source>
        <dbReference type="Pfam" id="PF13953"/>
    </source>
</evidence>
<dbReference type="InterPro" id="IPR037224">
    <property type="entry name" value="PapC_N_sf"/>
</dbReference>
<evidence type="ECO:0000256" key="6">
    <source>
        <dbReference type="ARBA" id="ARBA00022729"/>
    </source>
</evidence>
<keyword evidence="8" id="KW-1015">Disulfide bond</keyword>
<dbReference type="HOGENOM" id="CLU_009120_3_1_6"/>
<proteinExistence type="inferred from homology"/>
<dbReference type="Gene3D" id="2.60.40.3110">
    <property type="match status" value="1"/>
</dbReference>
<dbReference type="Proteomes" id="UP000001971">
    <property type="component" value="Plasmid pMT"/>
</dbReference>
<evidence type="ECO:0000313" key="15">
    <source>
        <dbReference type="Proteomes" id="UP000001971"/>
    </source>
</evidence>
<dbReference type="InterPro" id="IPR043142">
    <property type="entry name" value="PapC-like_C_sf"/>
</dbReference>
<dbReference type="InterPro" id="IPR025885">
    <property type="entry name" value="PapC_N"/>
</dbReference>
<evidence type="ECO:0000256" key="5">
    <source>
        <dbReference type="ARBA" id="ARBA00022692"/>
    </source>
</evidence>
<dbReference type="EMBL" id="CP000309">
    <property type="protein sequence ID" value="ABG16205.1"/>
    <property type="molecule type" value="Genomic_DNA"/>
</dbReference>
<sequence length="833" mass="93003" precursor="true">MRYSKLFLCAGLTLATLPCWGRAYTFDSTMLDTNSGESIDVSLFNQGLQLPGNYFVNVFVNGRKVDSGNIDFRLEKHNGKELLWPCLSSLQLTKYGIDIDKYPDLIKSGTEQCVDLLAIPHSDVQFYFNQQKLSLIVPPQALLPRFDGIMPMQLWDDGIPALFMNYNTNMQTRKFREGGKSLDSYYAQLQPGLNIGAWRFRSSTSWWKQQGWQRSYIYAERGLNTIKSRLTLGETYSDSSIFDSIPIKGIKIASDESMVPYYQWNFAPVVRGIARTQARVEVLRDGYTVSNELVPSGPFELANLPLGGGSGELKVIIHESDGTKQVFTVPYDTPAVALRKGYFEYSMMGGEYRPANDLTQTSYVGALGMKYGLPRNLTLYGGLQGSQNYHAAALGIGAMLGDFGAISTDVTQADSQKNKQKKESGQRWRVRYNKYLQSGTSLNIASEEYATEGFNKLADTLNTYCKPNTRNDCRFDYAKPKNKVQFNLSQSIPGSGTLNFSGYRKNYWRDSRSTTSFSVGYNHFFRNGMSLTLNLSKTQNINKYGEKTSELLSNIWLSFPLSRWLGNNSINSNYQMTSDSHGNTTHEVGVYGEAFDRQLYWDVRERFNEKGRKYTSNALNLNYRGTYGEISGNYSYDQTQSQLGIGVNGNMVITQYGITAGQKTGDTIALVQAPDISGASVGYWPGMKTDFRGYTNYGYLTPYRENKVEINPVTLPNDAEITNNIVSVIPTKGAVVLAKFNARIGGRLFLHLKRSDNKPVPFGSIVTIEGQSSSSGIVGDNSGVYLTGLPKKSKILVKWGRDKNQSCSSNVVLPEKTDISGAYRLSTTCILNN</sequence>
<dbReference type="Gene3D" id="2.60.40.2610">
    <property type="entry name" value="Outer membrane usher protein FimD, plug domain"/>
    <property type="match status" value="1"/>
</dbReference>
<feature type="domain" description="PapC N-terminal" evidence="13">
    <location>
        <begin position="25"/>
        <end position="169"/>
    </location>
</feature>
<dbReference type="InterPro" id="IPR025949">
    <property type="entry name" value="PapC-like_C"/>
</dbReference>
<dbReference type="InterPro" id="IPR000015">
    <property type="entry name" value="Fimb_usher"/>
</dbReference>
<evidence type="ECO:0000256" key="4">
    <source>
        <dbReference type="ARBA" id="ARBA00022452"/>
    </source>
</evidence>
<keyword evidence="6 11" id="KW-0732">Signal</keyword>
<dbReference type="Pfam" id="PF13953">
    <property type="entry name" value="PapC_C"/>
    <property type="match status" value="1"/>
</dbReference>
<dbReference type="GO" id="GO:0009279">
    <property type="term" value="C:cell outer membrane"/>
    <property type="evidence" value="ECO:0007669"/>
    <property type="project" value="UniProtKB-SubCell"/>
</dbReference>
<dbReference type="AlphaFoldDB" id="A0A0E1NKY2"/>
<keyword evidence="9 10" id="KW-0998">Cell outer membrane</keyword>
<dbReference type="GO" id="GO:0009297">
    <property type="term" value="P:pilus assembly"/>
    <property type="evidence" value="ECO:0007669"/>
    <property type="project" value="InterPro"/>
</dbReference>
<evidence type="ECO:0000256" key="11">
    <source>
        <dbReference type="SAM" id="SignalP"/>
    </source>
</evidence>
<keyword evidence="7 10" id="KW-0472">Membrane</keyword>
<dbReference type="Gene3D" id="3.10.20.410">
    <property type="match status" value="1"/>
</dbReference>
<keyword evidence="10" id="KW-1029">Fimbrium biogenesis</keyword>
<comment type="similarity">
    <text evidence="2 10">Belongs to the fimbrial export usher family.</text>
</comment>
<dbReference type="Gene3D" id="2.60.40.2070">
    <property type="match status" value="1"/>
</dbReference>
<evidence type="ECO:0000256" key="7">
    <source>
        <dbReference type="ARBA" id="ARBA00023136"/>
    </source>
</evidence>
<dbReference type="FunFam" id="2.60.40.2070:FF:000001">
    <property type="entry name" value="Fimbrial outer membrane usher protein"/>
    <property type="match status" value="1"/>
</dbReference>